<dbReference type="AlphaFoldDB" id="A0A9I9EER5"/>
<reference evidence="1" key="1">
    <citation type="submission" date="2023-03" db="UniProtKB">
        <authorList>
            <consortium name="EnsemblPlants"/>
        </authorList>
    </citation>
    <scope>IDENTIFICATION</scope>
</reference>
<dbReference type="EnsemblPlants" id="MELO3C032788.2.1">
    <property type="protein sequence ID" value="MELO3C032788.2.1"/>
    <property type="gene ID" value="MELO3C032788.2"/>
</dbReference>
<protein>
    <submittedName>
        <fullName evidence="1">Uncharacterized protein</fullName>
    </submittedName>
</protein>
<sequence>MFKTSQLSEEQVPRACKGDFYSKQEVAKFLSKLKGERVSRHKGLYECALISVQHDQHIARQHGVCTQAMCKAMCVRECKHAWGEAFCCVRVHFLKIVRTRGKNKEKEKSFTFLLQNPSLSFFTYIPLSFFKIPPLTNDERRMTKTPTLTPFFSSPRPFFLATETHGEETHSIACEFLIFKLGNQDQGRFHGYRRKL</sequence>
<dbReference type="Gramene" id="MELO3C032788.2.1">
    <property type="protein sequence ID" value="MELO3C032788.2.1"/>
    <property type="gene ID" value="MELO3C032788.2"/>
</dbReference>
<name>A0A9I9EER5_CUCME</name>
<evidence type="ECO:0000313" key="1">
    <source>
        <dbReference type="EnsemblPlants" id="MELO3C032788.2.1"/>
    </source>
</evidence>
<organism evidence="1">
    <name type="scientific">Cucumis melo</name>
    <name type="common">Muskmelon</name>
    <dbReference type="NCBI Taxonomy" id="3656"/>
    <lineage>
        <taxon>Eukaryota</taxon>
        <taxon>Viridiplantae</taxon>
        <taxon>Streptophyta</taxon>
        <taxon>Embryophyta</taxon>
        <taxon>Tracheophyta</taxon>
        <taxon>Spermatophyta</taxon>
        <taxon>Magnoliopsida</taxon>
        <taxon>eudicotyledons</taxon>
        <taxon>Gunneridae</taxon>
        <taxon>Pentapetalae</taxon>
        <taxon>rosids</taxon>
        <taxon>fabids</taxon>
        <taxon>Cucurbitales</taxon>
        <taxon>Cucurbitaceae</taxon>
        <taxon>Benincaseae</taxon>
        <taxon>Cucumis</taxon>
    </lineage>
</organism>
<proteinExistence type="predicted"/>
<accession>A0A9I9EER5</accession>